<sequence length="204" mass="22981">MLFRNLKSLNENSDLGSVIYTFFVLLVLSCIIFLLMVRSIRPTSVNEEMDILLDVLRCREELDIQRRQRRRLLKTKQKVSAWLKKTQNMSSISVESDKWDSSSHVLDNKKPEALLRLPSQQGTSGSYIPEIVVTPDDESVPLSIANLNIHSRTKSFSLLYDFDGTDSNASPLPKCSEEGPPVSDHSLSHLTIDPESSRSISSVC</sequence>
<protein>
    <submittedName>
        <fullName evidence="4">Transmembrane protein</fullName>
    </submittedName>
</protein>
<accession>A0A0N5AUE4</accession>
<keyword evidence="2" id="KW-0472">Membrane</keyword>
<feature type="transmembrane region" description="Helical" evidence="2">
    <location>
        <begin position="15"/>
        <end position="37"/>
    </location>
</feature>
<feature type="region of interest" description="Disordered" evidence="1">
    <location>
        <begin position="169"/>
        <end position="204"/>
    </location>
</feature>
<name>A0A0N5AUE4_9BILA</name>
<keyword evidence="2" id="KW-0812">Transmembrane</keyword>
<reference evidence="4" key="1">
    <citation type="submission" date="2017-02" db="UniProtKB">
        <authorList>
            <consortium name="WormBaseParasite"/>
        </authorList>
    </citation>
    <scope>IDENTIFICATION</scope>
</reference>
<dbReference type="Proteomes" id="UP000046393">
    <property type="component" value="Unplaced"/>
</dbReference>
<evidence type="ECO:0000313" key="4">
    <source>
        <dbReference type="WBParaSite" id="SMUV_0000847801-mRNA-1"/>
    </source>
</evidence>
<evidence type="ECO:0000256" key="1">
    <source>
        <dbReference type="SAM" id="MobiDB-lite"/>
    </source>
</evidence>
<dbReference type="WBParaSite" id="SMUV_0000847801-mRNA-1">
    <property type="protein sequence ID" value="SMUV_0000847801-mRNA-1"/>
    <property type="gene ID" value="SMUV_0000847801"/>
</dbReference>
<evidence type="ECO:0000256" key="2">
    <source>
        <dbReference type="SAM" id="Phobius"/>
    </source>
</evidence>
<keyword evidence="2" id="KW-1133">Transmembrane helix</keyword>
<proteinExistence type="predicted"/>
<dbReference type="AlphaFoldDB" id="A0A0N5AUE4"/>
<organism evidence="3 4">
    <name type="scientific">Syphacia muris</name>
    <dbReference type="NCBI Taxonomy" id="451379"/>
    <lineage>
        <taxon>Eukaryota</taxon>
        <taxon>Metazoa</taxon>
        <taxon>Ecdysozoa</taxon>
        <taxon>Nematoda</taxon>
        <taxon>Chromadorea</taxon>
        <taxon>Rhabditida</taxon>
        <taxon>Spirurina</taxon>
        <taxon>Oxyuridomorpha</taxon>
        <taxon>Oxyuroidea</taxon>
        <taxon>Oxyuridae</taxon>
        <taxon>Syphacia</taxon>
    </lineage>
</organism>
<keyword evidence="3" id="KW-1185">Reference proteome</keyword>
<evidence type="ECO:0000313" key="3">
    <source>
        <dbReference type="Proteomes" id="UP000046393"/>
    </source>
</evidence>
<dbReference type="PROSITE" id="PS51257">
    <property type="entry name" value="PROKAR_LIPOPROTEIN"/>
    <property type="match status" value="1"/>
</dbReference>